<reference evidence="6 7" key="1">
    <citation type="journal article" date="2022" name="Pathogens">
        <title>Staphylococcus ratti sp. nov. Isolated from a Lab Rat.</title>
        <authorList>
            <person name="Kovarovic V."/>
            <person name="Sedlacek I."/>
            <person name="Petras P."/>
            <person name="Kralova S."/>
            <person name="Maslanova I."/>
            <person name="Svec P."/>
            <person name="Neumann-Schaal M."/>
            <person name="Botka T."/>
            <person name="Gelbicova T."/>
            <person name="Stankova E."/>
            <person name="Doskar J."/>
            <person name="Pantucek R."/>
        </authorList>
    </citation>
    <scope>NUCLEOTIDE SEQUENCE [LARGE SCALE GENOMIC DNA]</scope>
    <source>
        <strain evidence="6 7">CCM 9025</strain>
    </source>
</reference>
<evidence type="ECO:0000256" key="2">
    <source>
        <dbReference type="ARBA" id="ARBA00022763"/>
    </source>
</evidence>
<dbReference type="EMBL" id="CP086654">
    <property type="protein sequence ID" value="UEX90497.1"/>
    <property type="molecule type" value="Genomic_DNA"/>
</dbReference>
<dbReference type="RefSeq" id="WP_229292993.1">
    <property type="nucleotide sequence ID" value="NZ_CP086654.1"/>
</dbReference>
<evidence type="ECO:0000313" key="6">
    <source>
        <dbReference type="EMBL" id="UEX90497.1"/>
    </source>
</evidence>
<dbReference type="PANTHER" id="PTHR10429">
    <property type="entry name" value="DNA-3-METHYLADENINE GLYCOSYLASE"/>
    <property type="match status" value="1"/>
</dbReference>
<dbReference type="InterPro" id="IPR036995">
    <property type="entry name" value="MPG_sf"/>
</dbReference>
<evidence type="ECO:0000256" key="4">
    <source>
        <dbReference type="ARBA" id="ARBA00023204"/>
    </source>
</evidence>
<accession>A0ABY3PDU2</accession>
<keyword evidence="4 5" id="KW-0234">DNA repair</keyword>
<dbReference type="Pfam" id="PF02245">
    <property type="entry name" value="Pur_DNA_glyco"/>
    <property type="match status" value="1"/>
</dbReference>
<dbReference type="HAMAP" id="MF_00527">
    <property type="entry name" value="3MGH"/>
    <property type="match status" value="1"/>
</dbReference>
<dbReference type="InterPro" id="IPR011034">
    <property type="entry name" value="Formyl_transferase-like_C_sf"/>
</dbReference>
<keyword evidence="7" id="KW-1185">Reference proteome</keyword>
<evidence type="ECO:0000256" key="3">
    <source>
        <dbReference type="ARBA" id="ARBA00022801"/>
    </source>
</evidence>
<keyword evidence="3 5" id="KW-0378">Hydrolase</keyword>
<name>A0ABY3PDU2_9STAP</name>
<dbReference type="NCBIfam" id="TIGR00567">
    <property type="entry name" value="3mg"/>
    <property type="match status" value="1"/>
</dbReference>
<protein>
    <recommendedName>
        <fullName evidence="5">Putative 3-methyladenine DNA glycosylase</fullName>
        <ecNumber evidence="5">3.2.2.-</ecNumber>
    </recommendedName>
</protein>
<dbReference type="EC" id="3.2.2.-" evidence="5"/>
<organism evidence="6 7">
    <name type="scientific">Staphylococcus ratti</name>
    <dbReference type="NCBI Taxonomy" id="2892440"/>
    <lineage>
        <taxon>Bacteria</taxon>
        <taxon>Bacillati</taxon>
        <taxon>Bacillota</taxon>
        <taxon>Bacilli</taxon>
        <taxon>Bacillales</taxon>
        <taxon>Staphylococcaceae</taxon>
        <taxon>Staphylococcus</taxon>
    </lineage>
</organism>
<dbReference type="CDD" id="cd00540">
    <property type="entry name" value="AAG"/>
    <property type="match status" value="1"/>
</dbReference>
<evidence type="ECO:0000256" key="5">
    <source>
        <dbReference type="HAMAP-Rule" id="MF_00527"/>
    </source>
</evidence>
<dbReference type="SUPFAM" id="SSF50486">
    <property type="entry name" value="FMT C-terminal domain-like"/>
    <property type="match status" value="1"/>
</dbReference>
<evidence type="ECO:0000256" key="1">
    <source>
        <dbReference type="ARBA" id="ARBA00009232"/>
    </source>
</evidence>
<proteinExistence type="inferred from homology"/>
<dbReference type="Proteomes" id="UP001197626">
    <property type="component" value="Chromosome"/>
</dbReference>
<dbReference type="Gene3D" id="3.10.300.10">
    <property type="entry name" value="Methylpurine-DNA glycosylase (MPG)"/>
    <property type="match status" value="1"/>
</dbReference>
<comment type="similarity">
    <text evidence="1 5">Belongs to the DNA glycosylase MPG family.</text>
</comment>
<sequence>MDFIHRPTVEIAKDLLGVKLIYEGHQTLFSGYIVETEAYLGFKDKAAHGYQGKQTHKVTSLYQLGGTIYGHIMHRHLLINIVTQQQGVPEGVLIRAIQPEEGIEAMIQNRGKAGFELTSGPGKWTTAMQVPRAIDGSRINEGRLKIDTKNRKFPRDIVESPRIGIPNKGTWTQAPLRFTVKGNPFVSHSRKRDCKLPEETWK</sequence>
<evidence type="ECO:0000313" key="7">
    <source>
        <dbReference type="Proteomes" id="UP001197626"/>
    </source>
</evidence>
<keyword evidence="2 5" id="KW-0227">DNA damage</keyword>
<dbReference type="InterPro" id="IPR003180">
    <property type="entry name" value="MPG"/>
</dbReference>
<dbReference type="PANTHER" id="PTHR10429:SF0">
    <property type="entry name" value="DNA-3-METHYLADENINE GLYCOSYLASE"/>
    <property type="match status" value="1"/>
</dbReference>
<gene>
    <name evidence="6" type="ORF">LN051_02180</name>
</gene>